<dbReference type="Pfam" id="PF13499">
    <property type="entry name" value="EF-hand_7"/>
    <property type="match status" value="2"/>
</dbReference>
<evidence type="ECO:0000256" key="8">
    <source>
        <dbReference type="SAM" id="MobiDB-lite"/>
    </source>
</evidence>
<dbReference type="GO" id="GO:0000407">
    <property type="term" value="C:phagophore assembly site"/>
    <property type="evidence" value="ECO:0007669"/>
    <property type="project" value="TreeGrafter"/>
</dbReference>
<evidence type="ECO:0000259" key="9">
    <source>
        <dbReference type="PROSITE" id="PS50011"/>
    </source>
</evidence>
<dbReference type="GO" id="GO:0004674">
    <property type="term" value="F:protein serine/threonine kinase activity"/>
    <property type="evidence" value="ECO:0007669"/>
    <property type="project" value="InterPro"/>
</dbReference>
<feature type="domain" description="EF-hand" evidence="10">
    <location>
        <begin position="495"/>
        <end position="530"/>
    </location>
</feature>
<name>Q24DL4_TETTS</name>
<dbReference type="RefSeq" id="XP_001026079.2">
    <property type="nucleotide sequence ID" value="XM_001026079.2"/>
</dbReference>
<evidence type="ECO:0000256" key="3">
    <source>
        <dbReference type="ARBA" id="ARBA00022777"/>
    </source>
</evidence>
<dbReference type="InterPro" id="IPR011009">
    <property type="entry name" value="Kinase-like_dom_sf"/>
</dbReference>
<feature type="domain" description="Protein kinase" evidence="9">
    <location>
        <begin position="15"/>
        <end position="270"/>
    </location>
</feature>
<dbReference type="InterPro" id="IPR018247">
    <property type="entry name" value="EF_Hand_1_Ca_BS"/>
</dbReference>
<dbReference type="SUPFAM" id="SSF56112">
    <property type="entry name" value="Protein kinase-like (PK-like)"/>
    <property type="match status" value="1"/>
</dbReference>
<dbReference type="PROSITE" id="PS50011">
    <property type="entry name" value="PROTEIN_KINASE_DOM"/>
    <property type="match status" value="1"/>
</dbReference>
<dbReference type="GO" id="GO:0005776">
    <property type="term" value="C:autophagosome"/>
    <property type="evidence" value="ECO:0007669"/>
    <property type="project" value="TreeGrafter"/>
</dbReference>
<protein>
    <submittedName>
        <fullName evidence="11">Serine/Threonine kinase domain protein</fullName>
    </submittedName>
</protein>
<dbReference type="KEGG" id="tet:TTHERM_00969600"/>
<keyword evidence="1" id="KW-0808">Transferase</keyword>
<dbReference type="InterPro" id="IPR002048">
    <property type="entry name" value="EF_hand_dom"/>
</dbReference>
<dbReference type="InterPro" id="IPR000719">
    <property type="entry name" value="Prot_kinase_dom"/>
</dbReference>
<feature type="compositionally biased region" description="Low complexity" evidence="8">
    <location>
        <begin position="596"/>
        <end position="623"/>
    </location>
</feature>
<reference evidence="12" key="1">
    <citation type="journal article" date="2006" name="PLoS Biol.">
        <title>Macronuclear genome sequence of the ciliate Tetrahymena thermophila, a model eukaryote.</title>
        <authorList>
            <person name="Eisen J.A."/>
            <person name="Coyne R.S."/>
            <person name="Wu M."/>
            <person name="Wu D."/>
            <person name="Thiagarajan M."/>
            <person name="Wortman J.R."/>
            <person name="Badger J.H."/>
            <person name="Ren Q."/>
            <person name="Amedeo P."/>
            <person name="Jones K.M."/>
            <person name="Tallon L.J."/>
            <person name="Delcher A.L."/>
            <person name="Salzberg S.L."/>
            <person name="Silva J.C."/>
            <person name="Haas B.J."/>
            <person name="Majoros W.H."/>
            <person name="Farzad M."/>
            <person name="Carlton J.M."/>
            <person name="Smith R.K. Jr."/>
            <person name="Garg J."/>
            <person name="Pearlman R.E."/>
            <person name="Karrer K.M."/>
            <person name="Sun L."/>
            <person name="Manning G."/>
            <person name="Elde N.C."/>
            <person name="Turkewitz A.P."/>
            <person name="Asai D.J."/>
            <person name="Wilkes D.E."/>
            <person name="Wang Y."/>
            <person name="Cai H."/>
            <person name="Collins K."/>
            <person name="Stewart B.A."/>
            <person name="Lee S.R."/>
            <person name="Wilamowska K."/>
            <person name="Weinberg Z."/>
            <person name="Ruzzo W.L."/>
            <person name="Wloga D."/>
            <person name="Gaertig J."/>
            <person name="Frankel J."/>
            <person name="Tsao C.-C."/>
            <person name="Gorovsky M.A."/>
            <person name="Keeling P.J."/>
            <person name="Waller R.F."/>
            <person name="Patron N.J."/>
            <person name="Cherry J.M."/>
            <person name="Stover N.A."/>
            <person name="Krieger C.J."/>
            <person name="del Toro C."/>
            <person name="Ryder H.F."/>
            <person name="Williamson S.C."/>
            <person name="Barbeau R.A."/>
            <person name="Hamilton E.P."/>
            <person name="Orias E."/>
        </authorList>
    </citation>
    <scope>NUCLEOTIDE SEQUENCE [LARGE SCALE GENOMIC DNA]</scope>
    <source>
        <strain evidence="12">SB210</strain>
    </source>
</reference>
<dbReference type="SUPFAM" id="SSF47473">
    <property type="entry name" value="EF-hand"/>
    <property type="match status" value="1"/>
</dbReference>
<dbReference type="FunFam" id="3.30.200.20:FF:000660">
    <property type="entry name" value="Uncharacterized protein"/>
    <property type="match status" value="1"/>
</dbReference>
<keyword evidence="12" id="KW-1185">Reference proteome</keyword>
<keyword evidence="3 11" id="KW-0418">Kinase</keyword>
<evidence type="ECO:0000256" key="2">
    <source>
        <dbReference type="ARBA" id="ARBA00022741"/>
    </source>
</evidence>
<dbReference type="PROSITE" id="PS00108">
    <property type="entry name" value="PROTEIN_KINASE_ST"/>
    <property type="match status" value="1"/>
</dbReference>
<dbReference type="eggNOG" id="KOG0597">
    <property type="taxonomic scope" value="Eukaryota"/>
</dbReference>
<evidence type="ECO:0000259" key="10">
    <source>
        <dbReference type="PROSITE" id="PS50222"/>
    </source>
</evidence>
<dbReference type="STRING" id="312017.Q24DL4"/>
<dbReference type="GO" id="GO:0005829">
    <property type="term" value="C:cytosol"/>
    <property type="evidence" value="ECO:0007669"/>
    <property type="project" value="TreeGrafter"/>
</dbReference>
<accession>Q24DL4</accession>
<evidence type="ECO:0000313" key="11">
    <source>
        <dbReference type="EMBL" id="EAS05834.2"/>
    </source>
</evidence>
<dbReference type="CDD" id="cd00051">
    <property type="entry name" value="EFh"/>
    <property type="match status" value="2"/>
</dbReference>
<dbReference type="InterPro" id="IPR008271">
    <property type="entry name" value="Ser/Thr_kinase_AS"/>
</dbReference>
<feature type="domain" description="EF-hand" evidence="10">
    <location>
        <begin position="459"/>
        <end position="494"/>
    </location>
</feature>
<dbReference type="InterPro" id="IPR045269">
    <property type="entry name" value="Atg1-like"/>
</dbReference>
<dbReference type="GeneID" id="7837188"/>
<organism evidence="11 12">
    <name type="scientific">Tetrahymena thermophila (strain SB210)</name>
    <dbReference type="NCBI Taxonomy" id="312017"/>
    <lineage>
        <taxon>Eukaryota</taxon>
        <taxon>Sar</taxon>
        <taxon>Alveolata</taxon>
        <taxon>Ciliophora</taxon>
        <taxon>Intramacronucleata</taxon>
        <taxon>Oligohymenophorea</taxon>
        <taxon>Hymenostomatida</taxon>
        <taxon>Tetrahymenina</taxon>
        <taxon>Tetrahymenidae</taxon>
        <taxon>Tetrahymena</taxon>
    </lineage>
</organism>
<dbReference type="GO" id="GO:0005524">
    <property type="term" value="F:ATP binding"/>
    <property type="evidence" value="ECO:0007669"/>
    <property type="project" value="UniProtKB-UniRule"/>
</dbReference>
<dbReference type="PANTHER" id="PTHR24348:SF22">
    <property type="entry name" value="NON-SPECIFIC SERINE_THREONINE PROTEIN KINASE"/>
    <property type="match status" value="1"/>
</dbReference>
<evidence type="ECO:0000256" key="5">
    <source>
        <dbReference type="ARBA" id="ARBA00022840"/>
    </source>
</evidence>
<feature type="domain" description="EF-hand" evidence="10">
    <location>
        <begin position="301"/>
        <end position="336"/>
    </location>
</feature>
<dbReference type="SMR" id="Q24DL4"/>
<evidence type="ECO:0000256" key="6">
    <source>
        <dbReference type="ARBA" id="ARBA00024334"/>
    </source>
</evidence>
<keyword evidence="5 7" id="KW-0067">ATP-binding</keyword>
<dbReference type="Gene3D" id="1.10.510.10">
    <property type="entry name" value="Transferase(Phosphotransferase) domain 1"/>
    <property type="match status" value="1"/>
</dbReference>
<dbReference type="OrthoDB" id="40902at2759"/>
<dbReference type="AlphaFoldDB" id="Q24DL4"/>
<dbReference type="InParanoid" id="Q24DL4"/>
<feature type="compositionally biased region" description="Low complexity" evidence="8">
    <location>
        <begin position="548"/>
        <end position="579"/>
    </location>
</feature>
<dbReference type="GO" id="GO:0000045">
    <property type="term" value="P:autophagosome assembly"/>
    <property type="evidence" value="ECO:0007669"/>
    <property type="project" value="TreeGrafter"/>
</dbReference>
<dbReference type="PROSITE" id="PS50222">
    <property type="entry name" value="EF_HAND_2"/>
    <property type="match status" value="4"/>
</dbReference>
<dbReference type="PANTHER" id="PTHR24348">
    <property type="entry name" value="SERINE/THREONINE-PROTEIN KINASE UNC-51-RELATED"/>
    <property type="match status" value="1"/>
</dbReference>
<evidence type="ECO:0000256" key="4">
    <source>
        <dbReference type="ARBA" id="ARBA00022837"/>
    </source>
</evidence>
<dbReference type="PROSITE" id="PS00107">
    <property type="entry name" value="PROTEIN_KINASE_ATP"/>
    <property type="match status" value="1"/>
</dbReference>
<keyword evidence="4" id="KW-0106">Calcium</keyword>
<keyword evidence="2 7" id="KW-0547">Nucleotide-binding</keyword>
<sequence length="623" mass="73235">MNNNQETKKIDKYHFQLSSVLGQGSFGKVFKGKNTENGQLVAIKMIEKKQIQNDEYLMNGLFSEIQIMKKLKSEYVVDLIDVLETSNNYYIIQEYCDGGDFRSELKKRKNLSEQESLNVMKDLLNGFMDLLKNGIIHRDLKPENILIKGNQHKLADFGFARTVDNFQRQMLTSLVGTPLYMSPQILMHEKYTAKSDLWSLAFIFYEMLYGKTPYTANSQYQLVKNIQTKPLEFDPAYNVSDLSKDFITRCLKIDEKDRMEWTDVYKHPVFQGYFQKFTSQFDQMEDKAKYIINELRQNIYKNRIDLEDLFKKYDFSHDSKLEMKEFSKLMKSIDNTLDRSEIEYIFNKFDDDKDNTISFEEFTKWLSNNDVVMSTKMNAQVPTTQAITRQNTQTGTNLVSNSGNNSPASQQAPMPIQQKQSGFAQNFLNNQNQNLSHSRRESVERANYAIKKLQFAIQKYNINLGDLFSKYDKSDDKQLDISEFSKLLKKVDPDLTEEELNCTFTIFDKNGDQSITFNEFFETLQEISYYSLQQQRVQQQQQFVHPNQQHISYSQQQQKYPPQVQQPYYPQGQPNQYYPYQPPPQNGGVIPMVPPNNFQNNMSNHSQQQQFPPQYNNNYYDQR</sequence>
<feature type="region of interest" description="Disordered" evidence="8">
    <location>
        <begin position="548"/>
        <end position="623"/>
    </location>
</feature>
<dbReference type="HOGENOM" id="CLU_000288_37_6_1"/>
<dbReference type="EMBL" id="GG662319">
    <property type="protein sequence ID" value="EAS05834.2"/>
    <property type="molecule type" value="Genomic_DNA"/>
</dbReference>
<dbReference type="GO" id="GO:0016020">
    <property type="term" value="C:membrane"/>
    <property type="evidence" value="ECO:0007669"/>
    <property type="project" value="TreeGrafter"/>
</dbReference>
<evidence type="ECO:0000256" key="7">
    <source>
        <dbReference type="PROSITE-ProRule" id="PRU10141"/>
    </source>
</evidence>
<feature type="region of interest" description="Disordered" evidence="8">
    <location>
        <begin position="390"/>
        <end position="416"/>
    </location>
</feature>
<dbReference type="PROSITE" id="PS00018">
    <property type="entry name" value="EF_HAND_1"/>
    <property type="match status" value="3"/>
</dbReference>
<dbReference type="InterPro" id="IPR011992">
    <property type="entry name" value="EF-hand-dom_pair"/>
</dbReference>
<dbReference type="SMART" id="SM00054">
    <property type="entry name" value="EFh"/>
    <property type="match status" value="4"/>
</dbReference>
<dbReference type="GO" id="GO:0010506">
    <property type="term" value="P:regulation of autophagy"/>
    <property type="evidence" value="ECO:0007669"/>
    <property type="project" value="InterPro"/>
</dbReference>
<gene>
    <name evidence="11" type="ORF">TTHERM_00969600</name>
</gene>
<dbReference type="Pfam" id="PF00069">
    <property type="entry name" value="Pkinase"/>
    <property type="match status" value="1"/>
</dbReference>
<proteinExistence type="inferred from homology"/>
<dbReference type="Gene3D" id="1.10.238.10">
    <property type="entry name" value="EF-hand"/>
    <property type="match status" value="2"/>
</dbReference>
<feature type="binding site" evidence="7">
    <location>
        <position position="44"/>
    </location>
    <ligand>
        <name>ATP</name>
        <dbReference type="ChEBI" id="CHEBI:30616"/>
    </ligand>
</feature>
<evidence type="ECO:0000313" key="12">
    <source>
        <dbReference type="Proteomes" id="UP000009168"/>
    </source>
</evidence>
<dbReference type="SMART" id="SM00220">
    <property type="entry name" value="S_TKc"/>
    <property type="match status" value="1"/>
</dbReference>
<comment type="similarity">
    <text evidence="6">Belongs to the protein kinase superfamily. Ser/Thr protein kinase family. CDPK subfamily.</text>
</comment>
<dbReference type="InterPro" id="IPR017441">
    <property type="entry name" value="Protein_kinase_ATP_BS"/>
</dbReference>
<evidence type="ECO:0000256" key="1">
    <source>
        <dbReference type="ARBA" id="ARBA00022679"/>
    </source>
</evidence>
<dbReference type="GO" id="GO:0005509">
    <property type="term" value="F:calcium ion binding"/>
    <property type="evidence" value="ECO:0007669"/>
    <property type="project" value="InterPro"/>
</dbReference>
<dbReference type="FunFam" id="1.10.510.10:FF:000771">
    <property type="entry name" value="Uncharacterized protein"/>
    <property type="match status" value="1"/>
</dbReference>
<dbReference type="Gene3D" id="3.30.200.20">
    <property type="entry name" value="Phosphorylase Kinase, domain 1"/>
    <property type="match status" value="1"/>
</dbReference>
<dbReference type="Proteomes" id="UP000009168">
    <property type="component" value="Unassembled WGS sequence"/>
</dbReference>
<feature type="domain" description="EF-hand" evidence="10">
    <location>
        <begin position="337"/>
        <end position="372"/>
    </location>
</feature>